<comment type="function">
    <text evidence="1">Removes the phosphate from trehalose 6-phosphate to produce free trehalose.</text>
</comment>
<dbReference type="GO" id="GO:0005992">
    <property type="term" value="P:trehalose biosynthetic process"/>
    <property type="evidence" value="ECO:0007669"/>
    <property type="project" value="UniProtKB-UniPathway"/>
</dbReference>
<keyword evidence="1 2" id="KW-0378">Hydrolase</keyword>
<comment type="catalytic activity">
    <reaction evidence="1">
        <text>alpha,alpha-trehalose 6-phosphate + H2O = alpha,alpha-trehalose + phosphate</text>
        <dbReference type="Rhea" id="RHEA:23420"/>
        <dbReference type="ChEBI" id="CHEBI:15377"/>
        <dbReference type="ChEBI" id="CHEBI:16551"/>
        <dbReference type="ChEBI" id="CHEBI:43474"/>
        <dbReference type="ChEBI" id="CHEBI:58429"/>
        <dbReference type="EC" id="3.1.3.12"/>
    </reaction>
</comment>
<accession>A0A7H0SR25</accession>
<dbReference type="InterPro" id="IPR036412">
    <property type="entry name" value="HAD-like_sf"/>
</dbReference>
<evidence type="ECO:0000313" key="3">
    <source>
        <dbReference type="Proteomes" id="UP000516320"/>
    </source>
</evidence>
<dbReference type="Proteomes" id="UP000516320">
    <property type="component" value="Chromosome"/>
</dbReference>
<comment type="similarity">
    <text evidence="1">Belongs to the trehalose phosphatase family.</text>
</comment>
<comment type="pathway">
    <text evidence="1">Glycan biosynthesis; trehalose biosynthesis.</text>
</comment>
<reference evidence="2 3" key="1">
    <citation type="submission" date="2019-12" db="EMBL/GenBank/DDBJ databases">
        <title>Corynebacterium sp. nov., isolated from feces of the Anser Albifrons in China.</title>
        <authorList>
            <person name="Liu Q."/>
        </authorList>
    </citation>
    <scope>NUCLEOTIDE SEQUENCE [LARGE SCALE GENOMIC DNA]</scope>
    <source>
        <strain evidence="2 3">4H37-19</strain>
    </source>
</reference>
<dbReference type="UniPathway" id="UPA00299"/>
<keyword evidence="1" id="KW-0460">Magnesium</keyword>
<dbReference type="Gene3D" id="3.30.70.1020">
    <property type="entry name" value="Trehalose-6-phosphate phosphatase related protein, domain 2"/>
    <property type="match status" value="1"/>
</dbReference>
<dbReference type="NCBIfam" id="TIGR00685">
    <property type="entry name" value="T6PP"/>
    <property type="match status" value="1"/>
</dbReference>
<dbReference type="EMBL" id="CP046884">
    <property type="protein sequence ID" value="QNQ91000.1"/>
    <property type="molecule type" value="Genomic_DNA"/>
</dbReference>
<gene>
    <name evidence="2" type="primary">otsB</name>
    <name evidence="2" type="ORF">GP475_10440</name>
</gene>
<keyword evidence="3" id="KW-1185">Reference proteome</keyword>
<dbReference type="EC" id="3.1.3.12" evidence="1"/>
<comment type="cofactor">
    <cofactor evidence="1">
        <name>Mg(2+)</name>
        <dbReference type="ChEBI" id="CHEBI:18420"/>
    </cofactor>
</comment>
<evidence type="ECO:0000313" key="2">
    <source>
        <dbReference type="EMBL" id="QNQ91000.1"/>
    </source>
</evidence>
<evidence type="ECO:0000256" key="1">
    <source>
        <dbReference type="RuleBase" id="RU361117"/>
    </source>
</evidence>
<proteinExistence type="inferred from homology"/>
<dbReference type="Gene3D" id="3.40.50.1000">
    <property type="entry name" value="HAD superfamily/HAD-like"/>
    <property type="match status" value="1"/>
</dbReference>
<dbReference type="KEGG" id="cpoy:GP475_10440"/>
<sequence length="260" mass="27717">MSTLSDLATTDELLVVSDFDGTLAGFHPSDIYDVPINGDSIDALARLSQLPHTTVAVLSGRHLAGLQKVCPLESPVIFAGSHGAETSGEPSGERGPDAQQLSILQDLDEQLEAIVAAAPRAYVEKKPYHRVVHVAELAEESPETAAEICDAAAQIRAPGLTSMRGKNIVEFSVSGENKGTWISRRRTLIGATGVLFIGDDTTDELGFATLSEADLGVKVGPGDTAATLRVDDLAEVARIYQELAELRTLWARRRDGSSRD</sequence>
<protein>
    <recommendedName>
        <fullName evidence="1">Trehalose 6-phosphate phosphatase</fullName>
        <ecNumber evidence="1">3.1.3.12</ecNumber>
    </recommendedName>
</protein>
<dbReference type="GO" id="GO:0004805">
    <property type="term" value="F:trehalose-phosphatase activity"/>
    <property type="evidence" value="ECO:0007669"/>
    <property type="project" value="UniProtKB-EC"/>
</dbReference>
<organism evidence="2 3">
    <name type="scientific">Corynebacterium poyangense</name>
    <dbReference type="NCBI Taxonomy" id="2684405"/>
    <lineage>
        <taxon>Bacteria</taxon>
        <taxon>Bacillati</taxon>
        <taxon>Actinomycetota</taxon>
        <taxon>Actinomycetes</taxon>
        <taxon>Mycobacteriales</taxon>
        <taxon>Corynebacteriaceae</taxon>
        <taxon>Corynebacterium</taxon>
    </lineage>
</organism>
<dbReference type="InterPro" id="IPR023214">
    <property type="entry name" value="HAD_sf"/>
</dbReference>
<dbReference type="InterPro" id="IPR003337">
    <property type="entry name" value="Trehalose_PPase"/>
</dbReference>
<dbReference type="RefSeq" id="WP_187974310.1">
    <property type="nucleotide sequence ID" value="NZ_CP046884.1"/>
</dbReference>
<dbReference type="AlphaFoldDB" id="A0A7H0SR25"/>
<keyword evidence="1" id="KW-0479">Metal-binding</keyword>
<dbReference type="Pfam" id="PF02358">
    <property type="entry name" value="Trehalose_PPase"/>
    <property type="match status" value="1"/>
</dbReference>
<dbReference type="SUPFAM" id="SSF56784">
    <property type="entry name" value="HAD-like"/>
    <property type="match status" value="1"/>
</dbReference>
<dbReference type="GO" id="GO:0046872">
    <property type="term" value="F:metal ion binding"/>
    <property type="evidence" value="ECO:0007669"/>
    <property type="project" value="UniProtKB-KW"/>
</dbReference>
<name>A0A7H0SR25_9CORY</name>